<dbReference type="Proteomes" id="UP001519309">
    <property type="component" value="Unassembled WGS sequence"/>
</dbReference>
<sequence length="49" mass="5435">MRAFAHTFLWTMVLTLLAVCVTLPLPPRPGERGAPSEWQVTGRRLSVTA</sequence>
<dbReference type="EMBL" id="JAGGLP010000014">
    <property type="protein sequence ID" value="MBP2053077.1"/>
    <property type="molecule type" value="Genomic_DNA"/>
</dbReference>
<evidence type="ECO:0000256" key="1">
    <source>
        <dbReference type="SAM" id="MobiDB-lite"/>
    </source>
</evidence>
<evidence type="ECO:0000313" key="3">
    <source>
        <dbReference type="Proteomes" id="UP001519309"/>
    </source>
</evidence>
<gene>
    <name evidence="2" type="ORF">J2Z21_006068</name>
</gene>
<name>A0ABS4M087_9ACTN</name>
<evidence type="ECO:0000313" key="2">
    <source>
        <dbReference type="EMBL" id="MBP2053077.1"/>
    </source>
</evidence>
<protein>
    <submittedName>
        <fullName evidence="2">Uncharacterized protein</fullName>
    </submittedName>
</protein>
<accession>A0ABS4M087</accession>
<feature type="region of interest" description="Disordered" evidence="1">
    <location>
        <begin position="27"/>
        <end position="49"/>
    </location>
</feature>
<proteinExistence type="predicted"/>
<dbReference type="RefSeq" id="WP_159399873.1">
    <property type="nucleotide sequence ID" value="NZ_CP016279.1"/>
</dbReference>
<reference evidence="2 3" key="1">
    <citation type="submission" date="2021-03" db="EMBL/GenBank/DDBJ databases">
        <title>Genomic Encyclopedia of Type Strains, Phase IV (KMG-IV): sequencing the most valuable type-strain genomes for metagenomic binning, comparative biology and taxonomic classification.</title>
        <authorList>
            <person name="Goeker M."/>
        </authorList>
    </citation>
    <scope>NUCLEOTIDE SEQUENCE [LARGE SCALE GENOMIC DNA]</scope>
    <source>
        <strain evidence="2 3">DSM 40499</strain>
    </source>
</reference>
<comment type="caution">
    <text evidence="2">The sequence shown here is derived from an EMBL/GenBank/DDBJ whole genome shotgun (WGS) entry which is preliminary data.</text>
</comment>
<keyword evidence="3" id="KW-1185">Reference proteome</keyword>
<organism evidence="2 3">
    <name type="scientific">Streptomyces griseochromogenes</name>
    <dbReference type="NCBI Taxonomy" id="68214"/>
    <lineage>
        <taxon>Bacteria</taxon>
        <taxon>Bacillati</taxon>
        <taxon>Actinomycetota</taxon>
        <taxon>Actinomycetes</taxon>
        <taxon>Kitasatosporales</taxon>
        <taxon>Streptomycetaceae</taxon>
        <taxon>Streptomyces</taxon>
    </lineage>
</organism>